<evidence type="ECO:0000313" key="9">
    <source>
        <dbReference type="EMBL" id="VAX29256.1"/>
    </source>
</evidence>
<dbReference type="NCBIfam" id="NF001859">
    <property type="entry name" value="PRK00591.1"/>
    <property type="match status" value="1"/>
</dbReference>
<dbReference type="PANTHER" id="PTHR43804">
    <property type="entry name" value="LD18447P"/>
    <property type="match status" value="1"/>
</dbReference>
<dbReference type="GO" id="GO:0016149">
    <property type="term" value="F:translation release factor activity, codon specific"/>
    <property type="evidence" value="ECO:0007669"/>
    <property type="project" value="InterPro"/>
</dbReference>
<evidence type="ECO:0000256" key="4">
    <source>
        <dbReference type="ARBA" id="ARBA00022490"/>
    </source>
</evidence>
<dbReference type="Gene3D" id="6.10.140.1950">
    <property type="match status" value="1"/>
</dbReference>
<dbReference type="FunFam" id="3.30.160.20:FF:000004">
    <property type="entry name" value="Peptide chain release factor 1"/>
    <property type="match status" value="1"/>
</dbReference>
<dbReference type="InterPro" id="IPR050057">
    <property type="entry name" value="Prokaryotic/Mito_RF"/>
</dbReference>
<keyword evidence="6" id="KW-0175">Coiled coil</keyword>
<dbReference type="FunFam" id="3.30.70.1660:FF:000004">
    <property type="entry name" value="Peptide chain release factor 1"/>
    <property type="match status" value="1"/>
</dbReference>
<evidence type="ECO:0000256" key="5">
    <source>
        <dbReference type="ARBA" id="ARBA00022917"/>
    </source>
</evidence>
<dbReference type="AlphaFoldDB" id="A0A3B1CFJ6"/>
<evidence type="ECO:0000256" key="2">
    <source>
        <dbReference type="ARBA" id="ARBA00010835"/>
    </source>
</evidence>
<dbReference type="SUPFAM" id="SSF75620">
    <property type="entry name" value="Release factor"/>
    <property type="match status" value="1"/>
</dbReference>
<dbReference type="GO" id="GO:0005829">
    <property type="term" value="C:cytosol"/>
    <property type="evidence" value="ECO:0007669"/>
    <property type="project" value="UniProtKB-ARBA"/>
</dbReference>
<dbReference type="Pfam" id="PF00472">
    <property type="entry name" value="RF-1"/>
    <property type="match status" value="1"/>
</dbReference>
<dbReference type="NCBIfam" id="TIGR00019">
    <property type="entry name" value="prfA"/>
    <property type="match status" value="1"/>
</dbReference>
<name>A0A3B1CFJ6_9ZZZZ</name>
<dbReference type="SMART" id="SM00937">
    <property type="entry name" value="PCRF"/>
    <property type="match status" value="1"/>
</dbReference>
<organism evidence="9">
    <name type="scientific">hydrothermal vent metagenome</name>
    <dbReference type="NCBI Taxonomy" id="652676"/>
    <lineage>
        <taxon>unclassified sequences</taxon>
        <taxon>metagenomes</taxon>
        <taxon>ecological metagenomes</taxon>
    </lineage>
</organism>
<dbReference type="FunFam" id="3.30.70.1660:FF:000002">
    <property type="entry name" value="Peptide chain release factor 1"/>
    <property type="match status" value="1"/>
</dbReference>
<protein>
    <submittedName>
        <fullName evidence="9">Peptide chain release factor 1</fullName>
    </submittedName>
</protein>
<dbReference type="Pfam" id="PF03462">
    <property type="entry name" value="PCRF"/>
    <property type="match status" value="1"/>
</dbReference>
<feature type="coiled-coil region" evidence="6">
    <location>
        <begin position="48"/>
        <end position="98"/>
    </location>
</feature>
<evidence type="ECO:0000256" key="1">
    <source>
        <dbReference type="ARBA" id="ARBA00004496"/>
    </source>
</evidence>
<keyword evidence="3" id="KW-0488">Methylation</keyword>
<feature type="compositionally biased region" description="Basic and acidic residues" evidence="7">
    <location>
        <begin position="284"/>
        <end position="294"/>
    </location>
</feature>
<dbReference type="InterPro" id="IPR000352">
    <property type="entry name" value="Pep_chain_release_fac_I"/>
</dbReference>
<keyword evidence="5" id="KW-0648">Protein biosynthesis</keyword>
<comment type="subcellular location">
    <subcellularLocation>
        <location evidence="1">Cytoplasm</location>
    </subcellularLocation>
</comment>
<dbReference type="Gene3D" id="3.30.70.1660">
    <property type="match status" value="2"/>
</dbReference>
<evidence type="ECO:0000256" key="3">
    <source>
        <dbReference type="ARBA" id="ARBA00022481"/>
    </source>
</evidence>
<evidence type="ECO:0000259" key="8">
    <source>
        <dbReference type="PROSITE" id="PS00745"/>
    </source>
</evidence>
<accession>A0A3B1CFJ6</accession>
<dbReference type="PROSITE" id="PS00745">
    <property type="entry name" value="RF_PROK_I"/>
    <property type="match status" value="1"/>
</dbReference>
<dbReference type="Gene3D" id="3.30.160.20">
    <property type="match status" value="1"/>
</dbReference>
<comment type="similarity">
    <text evidence="2">Belongs to the prokaryotic/mitochondrial release factor family.</text>
</comment>
<keyword evidence="4" id="KW-0963">Cytoplasm</keyword>
<feature type="region of interest" description="Disordered" evidence="7">
    <location>
        <begin position="284"/>
        <end position="305"/>
    </location>
</feature>
<feature type="domain" description="Prokaryotic-type class I peptide chain release factors" evidence="8">
    <location>
        <begin position="226"/>
        <end position="242"/>
    </location>
</feature>
<dbReference type="EMBL" id="UOGG01000080">
    <property type="protein sequence ID" value="VAX29256.1"/>
    <property type="molecule type" value="Genomic_DNA"/>
</dbReference>
<evidence type="ECO:0000256" key="6">
    <source>
        <dbReference type="SAM" id="Coils"/>
    </source>
</evidence>
<reference evidence="9" key="1">
    <citation type="submission" date="2018-06" db="EMBL/GenBank/DDBJ databases">
        <authorList>
            <person name="Zhirakovskaya E."/>
        </authorList>
    </citation>
    <scope>NUCLEOTIDE SEQUENCE</scope>
</reference>
<dbReference type="HAMAP" id="MF_00093">
    <property type="entry name" value="Rel_fac_1"/>
    <property type="match status" value="1"/>
</dbReference>
<evidence type="ECO:0000256" key="7">
    <source>
        <dbReference type="SAM" id="MobiDB-lite"/>
    </source>
</evidence>
<dbReference type="InterPro" id="IPR004373">
    <property type="entry name" value="RF-1"/>
</dbReference>
<dbReference type="InterPro" id="IPR045853">
    <property type="entry name" value="Pep_chain_release_fac_I_sf"/>
</dbReference>
<proteinExistence type="inferred from homology"/>
<gene>
    <name evidence="9" type="ORF">MNBD_NITROSPINAE05-1385</name>
</gene>
<dbReference type="InterPro" id="IPR005139">
    <property type="entry name" value="PCRF"/>
</dbReference>
<dbReference type="PANTHER" id="PTHR43804:SF7">
    <property type="entry name" value="LD18447P"/>
    <property type="match status" value="1"/>
</dbReference>
<sequence length="368" mass="41583">MIEKLEAIEQRYHKLNELLSDPNIIAQQSEYQKFAREHSELSPIVAAIKELKTIARQLKENETILAEEKDAELLEMAKEEVEELKKNQETTETELKKLLLPKDPRDSKSVIMEIRAGTGGEEAALFAANLFRMYSRHAEAHKWKTEILSTNVTGKGGFKEIILNISGRGVYSRLKYESGTHRVQRVPETETQGRVHTSAVTVAIMPEAEEVDLSINAADLKFDVFRASGPGGQSVNTTDSAVRITYVPTGLMVTCQDEKSQHKNKEKAMKVLRARLYEEIQQKHNDKMAKERKQQVGTGDRSGRIRTYNFSQERVTDHRIGLTLHKLSQILEGDLDGIIDSLTLHFQAEALKENISGLEKEEQSQTTA</sequence>